<dbReference type="GO" id="GO:0016740">
    <property type="term" value="F:transferase activity"/>
    <property type="evidence" value="ECO:0007669"/>
    <property type="project" value="UniProtKB-KW"/>
</dbReference>
<evidence type="ECO:0000313" key="1">
    <source>
        <dbReference type="EMBL" id="MDC7227923.1"/>
    </source>
</evidence>
<protein>
    <submittedName>
        <fullName evidence="1">Nucleotidyl transferase AbiEii/AbiGii toxin family protein</fullName>
    </submittedName>
</protein>
<gene>
    <name evidence="1" type="ORF">PQJ61_14245</name>
</gene>
<dbReference type="Proteomes" id="UP001221217">
    <property type="component" value="Unassembled WGS sequence"/>
</dbReference>
<keyword evidence="1" id="KW-0808">Transferase</keyword>
<dbReference type="AlphaFoldDB" id="A0AAJ1IEM7"/>
<dbReference type="Pfam" id="PF08843">
    <property type="entry name" value="AbiEii"/>
    <property type="match status" value="1"/>
</dbReference>
<accession>A0AAJ1IEM7</accession>
<dbReference type="EMBL" id="JAQQAL010000035">
    <property type="protein sequence ID" value="MDC7227923.1"/>
    <property type="molecule type" value="Genomic_DNA"/>
</dbReference>
<reference evidence="1 2" key="1">
    <citation type="submission" date="2022-12" db="EMBL/GenBank/DDBJ databases">
        <title>Metagenome assembled genome from gulf of manar.</title>
        <authorList>
            <person name="Kohli P."/>
            <person name="Pk S."/>
            <person name="Venkata Ramana C."/>
            <person name="Sasikala C."/>
        </authorList>
    </citation>
    <scope>NUCLEOTIDE SEQUENCE [LARGE SCALE GENOMIC DNA]</scope>
    <source>
        <strain evidence="1">JB008</strain>
    </source>
</reference>
<name>A0AAJ1IEM7_9SPIO</name>
<organism evidence="1 2">
    <name type="scientific">Candidatus Thalassospirochaeta sargassi</name>
    <dbReference type="NCBI Taxonomy" id="3119039"/>
    <lineage>
        <taxon>Bacteria</taxon>
        <taxon>Pseudomonadati</taxon>
        <taxon>Spirochaetota</taxon>
        <taxon>Spirochaetia</taxon>
        <taxon>Spirochaetales</taxon>
        <taxon>Spirochaetaceae</taxon>
        <taxon>Candidatus Thalassospirochaeta</taxon>
    </lineage>
</organism>
<sequence>MNKIAGLSDKDRMDLFRATSQKMGINEAIIEKDFWVCWTLDYLFHKSDWKGQLSFKGGTSLSKAYNLIERFSEDIDLIIDWTLLGYQAGEPWDARSNTKQDKFNEEANQKAVQFLIDSFAPVLKADFSDILGCEVEVSADKHQNVRFTYPRSFSNDSILQTILLEIGPLAAWVPSEEKVIKPYSADFYPDVFEQAETSIRTVMAKRTFWEKATILHQEAHRDTSKSLPPRYSRHYYDLHRMADTQVKIDALNDLKLLEDVVEFKKRFYRCPWARYDDAFPGTFRLSPSEHHLEELKKDYESMQSMLFGDKPDFTDILNSIGELEVEINSL</sequence>
<comment type="caution">
    <text evidence="1">The sequence shown here is derived from an EMBL/GenBank/DDBJ whole genome shotgun (WGS) entry which is preliminary data.</text>
</comment>
<dbReference type="InterPro" id="IPR014942">
    <property type="entry name" value="AbiEii"/>
</dbReference>
<dbReference type="Gene3D" id="3.10.450.620">
    <property type="entry name" value="JHP933, nucleotidyltransferase-like core domain"/>
    <property type="match status" value="1"/>
</dbReference>
<evidence type="ECO:0000313" key="2">
    <source>
        <dbReference type="Proteomes" id="UP001221217"/>
    </source>
</evidence>
<proteinExistence type="predicted"/>